<feature type="signal peptide" evidence="2">
    <location>
        <begin position="1"/>
        <end position="25"/>
    </location>
</feature>
<protein>
    <recommendedName>
        <fullName evidence="5">TolA-binding protein</fullName>
    </recommendedName>
</protein>
<keyword evidence="2" id="KW-0732">Signal</keyword>
<gene>
    <name evidence="3" type="ORF">GCM10009096_32950</name>
</gene>
<dbReference type="Proteomes" id="UP001500713">
    <property type="component" value="Unassembled WGS sequence"/>
</dbReference>
<organism evidence="3 4">
    <name type="scientific">Parasphingorhabdus litoris</name>
    <dbReference type="NCBI Taxonomy" id="394733"/>
    <lineage>
        <taxon>Bacteria</taxon>
        <taxon>Pseudomonadati</taxon>
        <taxon>Pseudomonadota</taxon>
        <taxon>Alphaproteobacteria</taxon>
        <taxon>Sphingomonadales</taxon>
        <taxon>Sphingomonadaceae</taxon>
        <taxon>Parasphingorhabdus</taxon>
    </lineage>
</organism>
<dbReference type="Gene3D" id="1.25.40.10">
    <property type="entry name" value="Tetratricopeptide repeat domain"/>
    <property type="match status" value="1"/>
</dbReference>
<dbReference type="InterPro" id="IPR011990">
    <property type="entry name" value="TPR-like_helical_dom_sf"/>
</dbReference>
<reference evidence="3 4" key="1">
    <citation type="journal article" date="2019" name="Int. J. Syst. Evol. Microbiol.">
        <title>The Global Catalogue of Microorganisms (GCM) 10K type strain sequencing project: providing services to taxonomists for standard genome sequencing and annotation.</title>
        <authorList>
            <consortium name="The Broad Institute Genomics Platform"/>
            <consortium name="The Broad Institute Genome Sequencing Center for Infectious Disease"/>
            <person name="Wu L."/>
            <person name="Ma J."/>
        </authorList>
    </citation>
    <scope>NUCLEOTIDE SEQUENCE [LARGE SCALE GENOMIC DNA]</scope>
    <source>
        <strain evidence="3 4">JCM 14162</strain>
    </source>
</reference>
<evidence type="ECO:0000256" key="2">
    <source>
        <dbReference type="SAM" id="SignalP"/>
    </source>
</evidence>
<name>A0ABN1B024_9SPHN</name>
<feature type="region of interest" description="Disordered" evidence="1">
    <location>
        <begin position="117"/>
        <end position="151"/>
    </location>
</feature>
<proteinExistence type="predicted"/>
<feature type="compositionally biased region" description="Polar residues" evidence="1">
    <location>
        <begin position="124"/>
        <end position="142"/>
    </location>
</feature>
<sequence>MKSVLLSTLYASVAASLLIAAPATAQDRNVDKRVDRLEQEMRAVQRKVFPGGSSRFFEPEITPEAETATTPSTTSSAVSDLIARVDALERSLATLTGQVEENGFRLQKIEDKLAAAEVPPVSTDPGSVSTAPSTDTGTSGTETAAEPDPERVTGVAAIVMPDTGDPGEDAYIYGYRLWDAKFYPEAQAQLKKAAAEHASHRRASFAKNLLGRAYLDDGKPALASVALYENYQELPRGERAPDSLYFLSTALVQLNKKPDACRVLTELQEVYPNVASGRLKARIDSGKAAADCS</sequence>
<dbReference type="EMBL" id="BAAAEM010000003">
    <property type="protein sequence ID" value="GAA0487475.1"/>
    <property type="molecule type" value="Genomic_DNA"/>
</dbReference>
<feature type="compositionally biased region" description="Low complexity" evidence="1">
    <location>
        <begin position="59"/>
        <end position="77"/>
    </location>
</feature>
<feature type="region of interest" description="Disordered" evidence="1">
    <location>
        <begin position="54"/>
        <end position="77"/>
    </location>
</feature>
<comment type="caution">
    <text evidence="3">The sequence shown here is derived from an EMBL/GenBank/DDBJ whole genome shotgun (WGS) entry which is preliminary data.</text>
</comment>
<keyword evidence="4" id="KW-1185">Reference proteome</keyword>
<evidence type="ECO:0000313" key="3">
    <source>
        <dbReference type="EMBL" id="GAA0487475.1"/>
    </source>
</evidence>
<evidence type="ECO:0008006" key="5">
    <source>
        <dbReference type="Google" id="ProtNLM"/>
    </source>
</evidence>
<dbReference type="RefSeq" id="WP_229955804.1">
    <property type="nucleotide sequence ID" value="NZ_BAAAEM010000003.1"/>
</dbReference>
<evidence type="ECO:0000256" key="1">
    <source>
        <dbReference type="SAM" id="MobiDB-lite"/>
    </source>
</evidence>
<evidence type="ECO:0000313" key="4">
    <source>
        <dbReference type="Proteomes" id="UP001500713"/>
    </source>
</evidence>
<dbReference type="SUPFAM" id="SSF48452">
    <property type="entry name" value="TPR-like"/>
    <property type="match status" value="1"/>
</dbReference>
<feature type="chain" id="PRO_5045158160" description="TolA-binding protein" evidence="2">
    <location>
        <begin position="26"/>
        <end position="293"/>
    </location>
</feature>
<accession>A0ABN1B024</accession>